<feature type="region of interest" description="Disordered" evidence="1">
    <location>
        <begin position="1"/>
        <end position="42"/>
    </location>
</feature>
<evidence type="ECO:0000256" key="1">
    <source>
        <dbReference type="SAM" id="MobiDB-lite"/>
    </source>
</evidence>
<comment type="caution">
    <text evidence="2">The sequence shown here is derived from an EMBL/GenBank/DDBJ whole genome shotgun (WGS) entry which is preliminary data.</text>
</comment>
<dbReference type="AlphaFoldDB" id="A0A5B0KTE4"/>
<accession>A0A5B0KTE4</accession>
<evidence type="ECO:0000313" key="2">
    <source>
        <dbReference type="EMBL" id="KAA1054983.1"/>
    </source>
</evidence>
<protein>
    <submittedName>
        <fullName evidence="2">Uncharacterized protein</fullName>
    </submittedName>
</protein>
<dbReference type="EMBL" id="VEWN01000008">
    <property type="protein sequence ID" value="KAA1054983.1"/>
    <property type="molecule type" value="Genomic_DNA"/>
</dbReference>
<evidence type="ECO:0000313" key="3">
    <source>
        <dbReference type="Proteomes" id="UP000325333"/>
    </source>
</evidence>
<dbReference type="Proteomes" id="UP000325333">
    <property type="component" value="Unassembled WGS sequence"/>
</dbReference>
<reference evidence="2 3" key="1">
    <citation type="submission" date="2019-07" db="EMBL/GenBank/DDBJ databases">
        <title>Genome sequencing of the stress-tolerant strain Azospirillum brasilense Az19.</title>
        <authorList>
            <person name="Maroniche G.A."/>
            <person name="Garcia J.E."/>
            <person name="Pagnussat L."/>
            <person name="Amenta M."/>
            <person name="Creus C.M."/>
        </authorList>
    </citation>
    <scope>NUCLEOTIDE SEQUENCE [LARGE SCALE GENOMIC DNA]</scope>
    <source>
        <strain evidence="2 3">Az19</strain>
    </source>
</reference>
<organism evidence="2 3">
    <name type="scientific">Azospirillum argentinense</name>
    <dbReference type="NCBI Taxonomy" id="2970906"/>
    <lineage>
        <taxon>Bacteria</taxon>
        <taxon>Pseudomonadati</taxon>
        <taxon>Pseudomonadota</taxon>
        <taxon>Alphaproteobacteria</taxon>
        <taxon>Rhodospirillales</taxon>
        <taxon>Azospirillaceae</taxon>
        <taxon>Azospirillum</taxon>
    </lineage>
</organism>
<gene>
    <name evidence="2" type="ORF">FH063_006259</name>
</gene>
<name>A0A5B0KTE4_9PROT</name>
<proteinExistence type="predicted"/>
<sequence length="42" mass="4624">MPPCGDAHAYGEELGRKPPRWSTSSRGKTAAQRWFARGGPPR</sequence>